<comment type="caution">
    <text evidence="1">The sequence shown here is derived from an EMBL/GenBank/DDBJ whole genome shotgun (WGS) entry which is preliminary data.</text>
</comment>
<name>A0A482XWN9_9EURY</name>
<organism evidence="1 2">
    <name type="scientific">Natrinema altunense</name>
    <dbReference type="NCBI Taxonomy" id="222984"/>
    <lineage>
        <taxon>Archaea</taxon>
        <taxon>Methanobacteriati</taxon>
        <taxon>Methanobacteriota</taxon>
        <taxon>Stenosarchaea group</taxon>
        <taxon>Halobacteria</taxon>
        <taxon>Halobacteriales</taxon>
        <taxon>Natrialbaceae</taxon>
        <taxon>Natrinema</taxon>
    </lineage>
</organism>
<protein>
    <recommendedName>
        <fullName evidence="3">YncE family protein</fullName>
    </recommendedName>
</protein>
<proteinExistence type="predicted"/>
<dbReference type="InterPro" id="IPR015943">
    <property type="entry name" value="WD40/YVTN_repeat-like_dom_sf"/>
</dbReference>
<dbReference type="Proteomes" id="UP000292704">
    <property type="component" value="Unassembled WGS sequence"/>
</dbReference>
<reference evidence="1 2" key="1">
    <citation type="submission" date="2019-02" db="EMBL/GenBank/DDBJ databases">
        <title>Genome analysis provides insights into bioremediation potentialities and Haloocin production by Natrinema altunense strain 4.1R isolated from Chott Douz in Tunisian desert.</title>
        <authorList>
            <person name="Najjari A."/>
            <person name="Youssef N."/>
            <person name="Ben Dhia O."/>
            <person name="Ferjani R."/>
            <person name="El Hidri D."/>
            <person name="Ouzari H.I."/>
            <person name="Cherif A."/>
        </authorList>
    </citation>
    <scope>NUCLEOTIDE SEQUENCE [LARGE SCALE GENOMIC DNA]</scope>
    <source>
        <strain evidence="1 2">4.1R</strain>
    </source>
</reference>
<dbReference type="PANTHER" id="PTHR47197">
    <property type="entry name" value="PROTEIN NIRF"/>
    <property type="match status" value="1"/>
</dbReference>
<dbReference type="AlphaFoldDB" id="A0A482XWN9"/>
<dbReference type="Gene3D" id="2.130.10.10">
    <property type="entry name" value="YVTN repeat-like/Quinoprotein amine dehydrogenase"/>
    <property type="match status" value="2"/>
</dbReference>
<dbReference type="InterPro" id="IPR011044">
    <property type="entry name" value="Quino_amine_DH_bsu"/>
</dbReference>
<dbReference type="OrthoDB" id="203026at2157"/>
<dbReference type="PANTHER" id="PTHR47197:SF3">
    <property type="entry name" value="DIHYDRO-HEME D1 DEHYDROGENASE"/>
    <property type="match status" value="1"/>
</dbReference>
<dbReference type="SUPFAM" id="SSF50969">
    <property type="entry name" value="YVTN repeat-like/Quinoprotein amine dehydrogenase"/>
    <property type="match status" value="1"/>
</dbReference>
<sequence>MPERHSDAMTTTPARRGAGPLALVKHLRGEGLTVIDAAAHEPLGRIGNGRQPHALAVRPGGRWAYVPYMASNELEIVDLWTLSVADRVEEVGTAPVGAVLSRTGRYLFVSTYGGLPGNDRPGLVVFRTAGERVEPIAQRPVGKAAGLAVDAANDVWVALRDGDELLRIGGTPPFDVLDRFAVGAGPQDLASEPSRGLLGVNNADGDSVTVVDTRAATVLGTVPAPNPRGGTAVPGSDRWVVGDTAGDGLTVIDLEAVRRGDGEGAVADRVPLGTPTAFPDVTPDGAVLAVGAYDDDRVTFLDPSSLAVVARVETGPTPRHPRFSADGGVCYVPSVDADAVTVVDVDDVRSGDPDPIVTTIDVPEEAAPAGCFRTDRGRDT</sequence>
<gene>
    <name evidence="1" type="ORF">ELS17_11770</name>
</gene>
<evidence type="ECO:0000313" key="1">
    <source>
        <dbReference type="EMBL" id="RZH67532.1"/>
    </source>
</evidence>
<dbReference type="STRING" id="222984.GCA_000731985_01250"/>
<accession>A0A482XWN9</accession>
<dbReference type="EMBL" id="SHMR01000005">
    <property type="protein sequence ID" value="RZH67532.1"/>
    <property type="molecule type" value="Genomic_DNA"/>
</dbReference>
<dbReference type="RefSeq" id="WP_130170834.1">
    <property type="nucleotide sequence ID" value="NZ_SHMR01000005.1"/>
</dbReference>
<dbReference type="InterPro" id="IPR051200">
    <property type="entry name" value="Host-pathogen_enzymatic-act"/>
</dbReference>
<evidence type="ECO:0000313" key="2">
    <source>
        <dbReference type="Proteomes" id="UP000292704"/>
    </source>
</evidence>
<evidence type="ECO:0008006" key="3">
    <source>
        <dbReference type="Google" id="ProtNLM"/>
    </source>
</evidence>